<dbReference type="PROSITE" id="PS01156">
    <property type="entry name" value="TONB_DEPENDENT_REC_2"/>
    <property type="match status" value="1"/>
</dbReference>
<dbReference type="PANTHER" id="PTHR32552:SF68">
    <property type="entry name" value="FERRICHROME OUTER MEMBRANE TRANSPORTER_PHAGE RECEPTOR"/>
    <property type="match status" value="1"/>
</dbReference>
<keyword evidence="11 12" id="KW-0998">Cell outer membrane</keyword>
<dbReference type="InterPro" id="IPR012910">
    <property type="entry name" value="Plug_dom"/>
</dbReference>
<comment type="subcellular location">
    <subcellularLocation>
        <location evidence="1 12">Cell outer membrane</location>
        <topology evidence="1 12">Multi-pass membrane protein</topology>
    </subcellularLocation>
</comment>
<dbReference type="SUPFAM" id="SSF56935">
    <property type="entry name" value="Porins"/>
    <property type="match status" value="1"/>
</dbReference>
<evidence type="ECO:0000256" key="9">
    <source>
        <dbReference type="ARBA" id="ARBA00023077"/>
    </source>
</evidence>
<keyword evidence="10 12" id="KW-0472">Membrane</keyword>
<dbReference type="Proteomes" id="UP000738431">
    <property type="component" value="Chromosome"/>
</dbReference>
<evidence type="ECO:0000259" key="15">
    <source>
        <dbReference type="Pfam" id="PF00593"/>
    </source>
</evidence>
<evidence type="ECO:0000256" key="3">
    <source>
        <dbReference type="ARBA" id="ARBA00022452"/>
    </source>
</evidence>
<dbReference type="Gene3D" id="2.40.170.20">
    <property type="entry name" value="TonB-dependent receptor, beta-barrel domain"/>
    <property type="match status" value="1"/>
</dbReference>
<sequence>MKLISPILRGVAVLAVLPAAFSQTTEEDNDVIELAEFTVDADLATGYRATTSLTATGIGAKIMDTPIAINVLTEDFMKDTATTELREALQFVPGVGTSPRNESEFTLRGFSGNISYRNGQYRRQNYTSWNAQRVEVLKGPAAIFFGTVRPGGAINYVTTRPKLGESFTDVQAAVGSEDYYKAGFFTNVPVGDNLAFRFGAGGLDSLGKAMFDYRKESYLGASMLWAITPNQQLIVDLETVHRNNYMQSSRGYAVSHSDYLFNPAVPAGMTVRAWLDSQGRTDEPTYNIYAPIFGADDPYGRFYGYSEDSFEKFISRTVDVEYLARIGDSLVWQTQLNYGYDEQPGMRSNYGDTTPFADGTVNLAFERWNNIRDSYNAKTKLTWRYHLGETSHTLQAGYEFQDVIFNKPGYYDPASQRYNGSLRGVDIIGFDPSSDPQPSGEATIQASGQTFDITRKITETNEAYFIVNQSRFFDERLHALYGARNNMLSRKVAYTRPVTNADSGLGSPEGWTPQYGALFKPRPDLSFFAVYSESIEPNYAIDADGNTALPIETEGMDFGIKSELLDGRLAGTFTYYTLDRGNVAARDTDREIATGNSPYYIFGNTSSSEGIELELNMAPTDNLQLVFGWSHMFEAEVTESTDPARIGQALNYTPDDKVSVWSRYSFDTGSLKGLTVGLGGRYSAAARMTGDPNRVMVEPSFYVMDLMLSYNPKIFGQEVRTQLNVKNLFDNDYREGPQGMFGPPRSIILSMSTRF</sequence>
<dbReference type="InterPro" id="IPR036942">
    <property type="entry name" value="Beta-barrel_TonB_sf"/>
</dbReference>
<feature type="domain" description="TonB-dependent receptor-like beta-barrel" evidence="15">
    <location>
        <begin position="284"/>
        <end position="728"/>
    </location>
</feature>
<evidence type="ECO:0000256" key="11">
    <source>
        <dbReference type="ARBA" id="ARBA00023237"/>
    </source>
</evidence>
<feature type="domain" description="TonB-dependent receptor plug" evidence="16">
    <location>
        <begin position="62"/>
        <end position="153"/>
    </location>
</feature>
<dbReference type="PROSITE" id="PS52016">
    <property type="entry name" value="TONB_DEPENDENT_REC_3"/>
    <property type="match status" value="1"/>
</dbReference>
<keyword evidence="9 13" id="KW-0798">TonB box</keyword>
<feature type="signal peptide" evidence="14">
    <location>
        <begin position="1"/>
        <end position="22"/>
    </location>
</feature>
<evidence type="ECO:0000313" key="17">
    <source>
        <dbReference type="EMBL" id="WRQ87848.1"/>
    </source>
</evidence>
<dbReference type="InterPro" id="IPR000531">
    <property type="entry name" value="Beta-barrel_TonB"/>
</dbReference>
<organism evidence="17 18">
    <name type="scientific">Actomonas aquatica</name>
    <dbReference type="NCBI Taxonomy" id="2866162"/>
    <lineage>
        <taxon>Bacteria</taxon>
        <taxon>Pseudomonadati</taxon>
        <taxon>Verrucomicrobiota</taxon>
        <taxon>Opitutia</taxon>
        <taxon>Opitutales</taxon>
        <taxon>Opitutaceae</taxon>
        <taxon>Actomonas</taxon>
    </lineage>
</organism>
<evidence type="ECO:0000256" key="12">
    <source>
        <dbReference type="PROSITE-ProRule" id="PRU01360"/>
    </source>
</evidence>
<evidence type="ECO:0000259" key="16">
    <source>
        <dbReference type="Pfam" id="PF07715"/>
    </source>
</evidence>
<dbReference type="RefSeq" id="WP_221029110.1">
    <property type="nucleotide sequence ID" value="NZ_CP139781.1"/>
</dbReference>
<accession>A0ABZ1C9F2</accession>
<keyword evidence="2 12" id="KW-0813">Transport</keyword>
<name>A0ABZ1C9F2_9BACT</name>
<dbReference type="EMBL" id="CP139781">
    <property type="protein sequence ID" value="WRQ87848.1"/>
    <property type="molecule type" value="Genomic_DNA"/>
</dbReference>
<keyword evidence="3 12" id="KW-1134">Transmembrane beta strand</keyword>
<dbReference type="InterPro" id="IPR039426">
    <property type="entry name" value="TonB-dep_rcpt-like"/>
</dbReference>
<evidence type="ECO:0000313" key="18">
    <source>
        <dbReference type="Proteomes" id="UP000738431"/>
    </source>
</evidence>
<keyword evidence="8" id="KW-0406">Ion transport</keyword>
<proteinExistence type="inferred from homology"/>
<keyword evidence="6 14" id="KW-0732">Signal</keyword>
<comment type="similarity">
    <text evidence="12 13">Belongs to the TonB-dependent receptor family.</text>
</comment>
<dbReference type="Gene3D" id="2.170.130.10">
    <property type="entry name" value="TonB-dependent receptor, plug domain"/>
    <property type="match status" value="1"/>
</dbReference>
<evidence type="ECO:0000256" key="13">
    <source>
        <dbReference type="RuleBase" id="RU003357"/>
    </source>
</evidence>
<dbReference type="InterPro" id="IPR037066">
    <property type="entry name" value="Plug_dom_sf"/>
</dbReference>
<evidence type="ECO:0000256" key="10">
    <source>
        <dbReference type="ARBA" id="ARBA00023136"/>
    </source>
</evidence>
<gene>
    <name evidence="17" type="ORF">K1X11_000400</name>
</gene>
<protein>
    <submittedName>
        <fullName evidence="17">TonB-dependent receptor</fullName>
    </submittedName>
</protein>
<evidence type="ECO:0000256" key="14">
    <source>
        <dbReference type="SAM" id="SignalP"/>
    </source>
</evidence>
<dbReference type="PANTHER" id="PTHR32552">
    <property type="entry name" value="FERRICHROME IRON RECEPTOR-RELATED"/>
    <property type="match status" value="1"/>
</dbReference>
<dbReference type="InterPro" id="IPR010917">
    <property type="entry name" value="TonB_rcpt_CS"/>
</dbReference>
<keyword evidence="4" id="KW-0410">Iron transport</keyword>
<keyword evidence="17" id="KW-0675">Receptor</keyword>
<evidence type="ECO:0000256" key="6">
    <source>
        <dbReference type="ARBA" id="ARBA00022729"/>
    </source>
</evidence>
<keyword evidence="5 12" id="KW-0812">Transmembrane</keyword>
<dbReference type="Pfam" id="PF07715">
    <property type="entry name" value="Plug"/>
    <property type="match status" value="1"/>
</dbReference>
<keyword evidence="7" id="KW-0408">Iron</keyword>
<evidence type="ECO:0000256" key="5">
    <source>
        <dbReference type="ARBA" id="ARBA00022692"/>
    </source>
</evidence>
<evidence type="ECO:0000256" key="8">
    <source>
        <dbReference type="ARBA" id="ARBA00023065"/>
    </source>
</evidence>
<evidence type="ECO:0000256" key="7">
    <source>
        <dbReference type="ARBA" id="ARBA00023004"/>
    </source>
</evidence>
<keyword evidence="18" id="KW-1185">Reference proteome</keyword>
<dbReference type="Pfam" id="PF00593">
    <property type="entry name" value="TonB_dep_Rec_b-barrel"/>
    <property type="match status" value="1"/>
</dbReference>
<reference evidence="17 18" key="1">
    <citation type="submission" date="2023-12" db="EMBL/GenBank/DDBJ databases">
        <title>Description of an unclassified Opitutus bacterium of Verrucomicrobiota.</title>
        <authorList>
            <person name="Zhang D.-F."/>
        </authorList>
    </citation>
    <scope>NUCLEOTIDE SEQUENCE [LARGE SCALE GENOMIC DNA]</scope>
    <source>
        <strain evidence="17 18">WL0086</strain>
    </source>
</reference>
<feature type="chain" id="PRO_5045427606" evidence="14">
    <location>
        <begin position="23"/>
        <end position="755"/>
    </location>
</feature>
<evidence type="ECO:0000256" key="1">
    <source>
        <dbReference type="ARBA" id="ARBA00004571"/>
    </source>
</evidence>
<evidence type="ECO:0000256" key="4">
    <source>
        <dbReference type="ARBA" id="ARBA00022496"/>
    </source>
</evidence>
<evidence type="ECO:0000256" key="2">
    <source>
        <dbReference type="ARBA" id="ARBA00022448"/>
    </source>
</evidence>